<dbReference type="FunFam" id="1.20.1250.20:FF:001092">
    <property type="entry name" value="Solute carrier family 37 member 4b"/>
    <property type="match status" value="1"/>
</dbReference>
<dbReference type="InterPro" id="IPR036259">
    <property type="entry name" value="MFS_trans_sf"/>
</dbReference>
<dbReference type="AlphaFoldDB" id="A0A8C6CYY5"/>
<dbReference type="Proteomes" id="UP000694544">
    <property type="component" value="Unplaced"/>
</dbReference>
<evidence type="ECO:0000313" key="6">
    <source>
        <dbReference type="Ensembl" id="ENSMMSP00000004400.1"/>
    </source>
</evidence>
<keyword evidence="2 5" id="KW-0812">Transmembrane</keyword>
<keyword evidence="3 5" id="KW-1133">Transmembrane helix</keyword>
<dbReference type="SUPFAM" id="SSF103473">
    <property type="entry name" value="MFS general substrate transporter"/>
    <property type="match status" value="1"/>
</dbReference>
<evidence type="ECO:0000256" key="4">
    <source>
        <dbReference type="ARBA" id="ARBA00023136"/>
    </source>
</evidence>
<dbReference type="GO" id="GO:0005789">
    <property type="term" value="C:endoplasmic reticulum membrane"/>
    <property type="evidence" value="ECO:0007669"/>
    <property type="project" value="TreeGrafter"/>
</dbReference>
<dbReference type="Gene3D" id="1.20.1250.20">
    <property type="entry name" value="MFS general substrate transporter like domains"/>
    <property type="match status" value="1"/>
</dbReference>
<evidence type="ECO:0000256" key="5">
    <source>
        <dbReference type="SAM" id="Phobius"/>
    </source>
</evidence>
<proteinExistence type="predicted"/>
<feature type="transmembrane region" description="Helical" evidence="5">
    <location>
        <begin position="81"/>
        <end position="104"/>
    </location>
</feature>
<evidence type="ECO:0000313" key="7">
    <source>
        <dbReference type="Proteomes" id="UP000694544"/>
    </source>
</evidence>
<evidence type="ECO:0000256" key="2">
    <source>
        <dbReference type="ARBA" id="ARBA00022692"/>
    </source>
</evidence>
<name>A0A8C6CYY5_MOSMO</name>
<dbReference type="PANTHER" id="PTHR43184">
    <property type="entry name" value="MAJOR FACILITATOR SUPERFAMILY TRANSPORTER 16, ISOFORM B"/>
    <property type="match status" value="1"/>
</dbReference>
<evidence type="ECO:0000256" key="3">
    <source>
        <dbReference type="ARBA" id="ARBA00022989"/>
    </source>
</evidence>
<protein>
    <submittedName>
        <fullName evidence="6">Uncharacterized protein</fullName>
    </submittedName>
</protein>
<keyword evidence="4 5" id="KW-0472">Membrane</keyword>
<sequence>MAWPNIFQRGTLLSRFSHHHVVVFLLTFFSYSLLHASRKTFSNVQVSISKQWTPSAFNKSTELLPVEIWSSNHLFPSAEEATLFLGTIFLFSYAVGLFISGIVGDRLNLRWVLSFGMCSSALVVCFWSLECLCLSGQYFGRVSGFFCSAVWL</sequence>
<feature type="transmembrane region" description="Helical" evidence="5">
    <location>
        <begin position="12"/>
        <end position="34"/>
    </location>
</feature>
<reference evidence="6" key="1">
    <citation type="submission" date="2025-08" db="UniProtKB">
        <authorList>
            <consortium name="Ensembl"/>
        </authorList>
    </citation>
    <scope>IDENTIFICATION</scope>
</reference>
<comment type="subcellular location">
    <subcellularLocation>
        <location evidence="1">Membrane</location>
        <topology evidence="1">Multi-pass membrane protein</topology>
    </subcellularLocation>
</comment>
<accession>A0A8C6CYY5</accession>
<reference evidence="6" key="2">
    <citation type="submission" date="2025-09" db="UniProtKB">
        <authorList>
            <consortium name="Ensembl"/>
        </authorList>
    </citation>
    <scope>IDENTIFICATION</scope>
</reference>
<dbReference type="GeneTree" id="ENSGT00940000163139"/>
<dbReference type="Ensembl" id="ENSMMST00000004783.1">
    <property type="protein sequence ID" value="ENSMMSP00000004400.1"/>
    <property type="gene ID" value="ENSMMSG00000003313.1"/>
</dbReference>
<keyword evidence="7" id="KW-1185">Reference proteome</keyword>
<evidence type="ECO:0000256" key="1">
    <source>
        <dbReference type="ARBA" id="ARBA00004141"/>
    </source>
</evidence>
<dbReference type="PANTHER" id="PTHR43184:SF12">
    <property type="entry name" value="SUGAR PHOSPHATE EXCHANGER 3"/>
    <property type="match status" value="1"/>
</dbReference>
<feature type="transmembrane region" description="Helical" evidence="5">
    <location>
        <begin position="111"/>
        <end position="129"/>
    </location>
</feature>
<organism evidence="6 7">
    <name type="scientific">Moschus moschiferus</name>
    <name type="common">Siberian musk deer</name>
    <name type="synonym">Moschus sibiricus</name>
    <dbReference type="NCBI Taxonomy" id="68415"/>
    <lineage>
        <taxon>Eukaryota</taxon>
        <taxon>Metazoa</taxon>
        <taxon>Chordata</taxon>
        <taxon>Craniata</taxon>
        <taxon>Vertebrata</taxon>
        <taxon>Euteleostomi</taxon>
        <taxon>Mammalia</taxon>
        <taxon>Eutheria</taxon>
        <taxon>Laurasiatheria</taxon>
        <taxon>Artiodactyla</taxon>
        <taxon>Ruminantia</taxon>
        <taxon>Pecora</taxon>
        <taxon>Moschidae</taxon>
        <taxon>Moschus</taxon>
    </lineage>
</organism>